<dbReference type="PROSITE" id="PS00018">
    <property type="entry name" value="EF_HAND_1"/>
    <property type="match status" value="1"/>
</dbReference>
<dbReference type="AlphaFoldDB" id="A0A2N0QGM1"/>
<accession>A0A2N0QGM1</accession>
<dbReference type="VEuPathDB" id="FungiDB:RhiirA1_487071"/>
<evidence type="ECO:0000313" key="2">
    <source>
        <dbReference type="Proteomes" id="UP000232688"/>
    </source>
</evidence>
<name>A0A2N0QGM1_9GLOM</name>
<comment type="caution">
    <text evidence="1">The sequence shown here is derived from an EMBL/GenBank/DDBJ whole genome shotgun (WGS) entry which is preliminary data.</text>
</comment>
<sequence length="151" mass="16380">VSSKREAIVYGELDPSKGKLASLIDSYGHVNVTDPNNGQGTVTVPSNITVEGYYPKMLSDLERLSSTFIEVFNTVHKAGHPLDYAGLTDLNSDGTVDADDFKEFNVFEIVDGKVKVNQSIVDNPSLLAASSVENEEGNGKWAIEIANLQYI</sequence>
<evidence type="ECO:0000313" key="1">
    <source>
        <dbReference type="EMBL" id="PKC50204.1"/>
    </source>
</evidence>
<organism evidence="1 2">
    <name type="scientific">Rhizophagus irregularis</name>
    <dbReference type="NCBI Taxonomy" id="588596"/>
    <lineage>
        <taxon>Eukaryota</taxon>
        <taxon>Fungi</taxon>
        <taxon>Fungi incertae sedis</taxon>
        <taxon>Mucoromycota</taxon>
        <taxon>Glomeromycotina</taxon>
        <taxon>Glomeromycetes</taxon>
        <taxon>Glomerales</taxon>
        <taxon>Glomeraceae</taxon>
        <taxon>Rhizophagus</taxon>
    </lineage>
</organism>
<gene>
    <name evidence="1" type="ORF">RhiirA1_487071</name>
</gene>
<feature type="non-terminal residue" evidence="1">
    <location>
        <position position="1"/>
    </location>
</feature>
<reference evidence="1 2" key="2">
    <citation type="submission" date="2017-10" db="EMBL/GenBank/DDBJ databases">
        <title>Genome analyses suggest a sexual origin of heterokaryosis in a supposedly ancient asexual fungus.</title>
        <authorList>
            <person name="Corradi N."/>
            <person name="Sedzielewska K."/>
            <person name="Noel J."/>
            <person name="Charron P."/>
            <person name="Farinelli L."/>
            <person name="Marton T."/>
            <person name="Kruger M."/>
            <person name="Pelin A."/>
            <person name="Brachmann A."/>
            <person name="Corradi N."/>
        </authorList>
    </citation>
    <scope>NUCLEOTIDE SEQUENCE [LARGE SCALE GENOMIC DNA]</scope>
    <source>
        <strain evidence="1 2">A1</strain>
    </source>
</reference>
<proteinExistence type="predicted"/>
<dbReference type="InterPro" id="IPR018247">
    <property type="entry name" value="EF_Hand_1_Ca_BS"/>
</dbReference>
<dbReference type="EMBL" id="LLXH01010709">
    <property type="protein sequence ID" value="PKC50204.1"/>
    <property type="molecule type" value="Genomic_DNA"/>
</dbReference>
<reference evidence="1 2" key="1">
    <citation type="submission" date="2017-10" db="EMBL/GenBank/DDBJ databases">
        <title>Extensive intraspecific genome diversity in a model arbuscular mycorrhizal fungus.</title>
        <authorList>
            <person name="Chen E.C.H."/>
            <person name="Morin E."/>
            <person name="Baudet D."/>
            <person name="Noel J."/>
            <person name="Ndikumana S."/>
            <person name="Charron P."/>
            <person name="St-Onge C."/>
            <person name="Giorgi J."/>
            <person name="Grigoriev I.V."/>
            <person name="Roux C."/>
            <person name="Martin F.M."/>
            <person name="Corradi N."/>
        </authorList>
    </citation>
    <scope>NUCLEOTIDE SEQUENCE [LARGE SCALE GENOMIC DNA]</scope>
    <source>
        <strain evidence="1 2">A1</strain>
    </source>
</reference>
<dbReference type="Proteomes" id="UP000232688">
    <property type="component" value="Unassembled WGS sequence"/>
</dbReference>
<feature type="non-terminal residue" evidence="1">
    <location>
        <position position="151"/>
    </location>
</feature>
<protein>
    <recommendedName>
        <fullName evidence="3">EF-hand domain-containing protein</fullName>
    </recommendedName>
</protein>
<evidence type="ECO:0008006" key="3">
    <source>
        <dbReference type="Google" id="ProtNLM"/>
    </source>
</evidence>